<feature type="non-terminal residue" evidence="1">
    <location>
        <position position="113"/>
    </location>
</feature>
<evidence type="ECO:0000313" key="2">
    <source>
        <dbReference type="Proteomes" id="UP000325081"/>
    </source>
</evidence>
<organism evidence="1 2">
    <name type="scientific">Striga asiatica</name>
    <name type="common">Asiatic witchweed</name>
    <name type="synonym">Buchnera asiatica</name>
    <dbReference type="NCBI Taxonomy" id="4170"/>
    <lineage>
        <taxon>Eukaryota</taxon>
        <taxon>Viridiplantae</taxon>
        <taxon>Streptophyta</taxon>
        <taxon>Embryophyta</taxon>
        <taxon>Tracheophyta</taxon>
        <taxon>Spermatophyta</taxon>
        <taxon>Magnoliopsida</taxon>
        <taxon>eudicotyledons</taxon>
        <taxon>Gunneridae</taxon>
        <taxon>Pentapetalae</taxon>
        <taxon>asterids</taxon>
        <taxon>lamiids</taxon>
        <taxon>Lamiales</taxon>
        <taxon>Orobanchaceae</taxon>
        <taxon>Buchnereae</taxon>
        <taxon>Striga</taxon>
    </lineage>
</organism>
<keyword evidence="2" id="KW-1185">Reference proteome</keyword>
<dbReference type="Proteomes" id="UP000325081">
    <property type="component" value="Unassembled WGS sequence"/>
</dbReference>
<evidence type="ECO:0000313" key="1">
    <source>
        <dbReference type="EMBL" id="GER49165.1"/>
    </source>
</evidence>
<dbReference type="EMBL" id="BKCP01008515">
    <property type="protein sequence ID" value="GER49165.1"/>
    <property type="molecule type" value="Genomic_DNA"/>
</dbReference>
<gene>
    <name evidence="1" type="ORF">STAS_26392</name>
</gene>
<feature type="non-terminal residue" evidence="1">
    <location>
        <position position="1"/>
    </location>
</feature>
<protein>
    <submittedName>
        <fullName evidence="1">SWAP (Suppressor-of-White-APricot)/surpdomain-containing protein</fullName>
    </submittedName>
</protein>
<comment type="caution">
    <text evidence="1">The sequence shown here is derived from an EMBL/GenBank/DDBJ whole genome shotgun (WGS) entry which is preliminary data.</text>
</comment>
<dbReference type="AlphaFoldDB" id="A0A5A7QUZ1"/>
<name>A0A5A7QUZ1_STRAF</name>
<sequence>SKIELNNKNLVCAIFDLIVLKGYLTNKCSIDKCTQNMPTRCDINHGFFAVWQYTDRMAWNLICSISKLNICIMSTSVSKASLLHVVPGDDPTLAALLDLHHIHPRGLDRNNWR</sequence>
<reference evidence="2" key="1">
    <citation type="journal article" date="2019" name="Curr. Biol.">
        <title>Genome Sequence of Striga asiatica Provides Insight into the Evolution of Plant Parasitism.</title>
        <authorList>
            <person name="Yoshida S."/>
            <person name="Kim S."/>
            <person name="Wafula E.K."/>
            <person name="Tanskanen J."/>
            <person name="Kim Y.M."/>
            <person name="Honaas L."/>
            <person name="Yang Z."/>
            <person name="Spallek T."/>
            <person name="Conn C.E."/>
            <person name="Ichihashi Y."/>
            <person name="Cheong K."/>
            <person name="Cui S."/>
            <person name="Der J.P."/>
            <person name="Gundlach H."/>
            <person name="Jiao Y."/>
            <person name="Hori C."/>
            <person name="Ishida J.K."/>
            <person name="Kasahara H."/>
            <person name="Kiba T."/>
            <person name="Kim M.S."/>
            <person name="Koo N."/>
            <person name="Laohavisit A."/>
            <person name="Lee Y.H."/>
            <person name="Lumba S."/>
            <person name="McCourt P."/>
            <person name="Mortimer J.C."/>
            <person name="Mutuku J.M."/>
            <person name="Nomura T."/>
            <person name="Sasaki-Sekimoto Y."/>
            <person name="Seto Y."/>
            <person name="Wang Y."/>
            <person name="Wakatake T."/>
            <person name="Sakakibara H."/>
            <person name="Demura T."/>
            <person name="Yamaguchi S."/>
            <person name="Yoneyama K."/>
            <person name="Manabe R.I."/>
            <person name="Nelson D.C."/>
            <person name="Schulman A.H."/>
            <person name="Timko M.P."/>
            <person name="dePamphilis C.W."/>
            <person name="Choi D."/>
            <person name="Shirasu K."/>
        </authorList>
    </citation>
    <scope>NUCLEOTIDE SEQUENCE [LARGE SCALE GENOMIC DNA]</scope>
    <source>
        <strain evidence="2">cv. UVA1</strain>
    </source>
</reference>
<proteinExistence type="predicted"/>
<accession>A0A5A7QUZ1</accession>